<accession>A0A343A6N6</accession>
<dbReference type="InterPro" id="IPR050175">
    <property type="entry name" value="Complex_I_Subunit_2"/>
</dbReference>
<organism evidence="20">
    <name type="scientific">Cyclorhipidion bodoanum</name>
    <dbReference type="NCBI Taxonomy" id="2566501"/>
    <lineage>
        <taxon>Eukaryota</taxon>
        <taxon>Metazoa</taxon>
        <taxon>Ecdysozoa</taxon>
        <taxon>Arthropoda</taxon>
        <taxon>Hexapoda</taxon>
        <taxon>Insecta</taxon>
        <taxon>Pterygota</taxon>
        <taxon>Neoptera</taxon>
        <taxon>Endopterygota</taxon>
        <taxon>Coleoptera</taxon>
        <taxon>Polyphaga</taxon>
        <taxon>Cucujiformia</taxon>
        <taxon>Curculionidae</taxon>
        <taxon>Scolytinae</taxon>
        <taxon>Cyclorhipidion</taxon>
    </lineage>
</organism>
<name>A0A343A6N6_9CUCU</name>
<keyword evidence="13 18" id="KW-0520">NAD</keyword>
<feature type="transmembrane region" description="Helical" evidence="18">
    <location>
        <begin position="260"/>
        <end position="282"/>
    </location>
</feature>
<feature type="transmembrane region" description="Helical" evidence="18">
    <location>
        <begin position="141"/>
        <end position="159"/>
    </location>
</feature>
<evidence type="ECO:0000256" key="12">
    <source>
        <dbReference type="ARBA" id="ARBA00022989"/>
    </source>
</evidence>
<evidence type="ECO:0000256" key="15">
    <source>
        <dbReference type="ARBA" id="ARBA00023128"/>
    </source>
</evidence>
<keyword evidence="15 18" id="KW-0496">Mitochondrion</keyword>
<keyword evidence="12 18" id="KW-1133">Transmembrane helix</keyword>
<evidence type="ECO:0000256" key="2">
    <source>
        <dbReference type="ARBA" id="ARBA00004448"/>
    </source>
</evidence>
<evidence type="ECO:0000256" key="4">
    <source>
        <dbReference type="ARBA" id="ARBA00012944"/>
    </source>
</evidence>
<dbReference type="GO" id="GO:0008137">
    <property type="term" value="F:NADH dehydrogenase (ubiquinone) activity"/>
    <property type="evidence" value="ECO:0007669"/>
    <property type="project" value="UniProtKB-EC"/>
</dbReference>
<keyword evidence="6" id="KW-0813">Transport</keyword>
<keyword evidence="10 18" id="KW-1278">Translocase</keyword>
<dbReference type="InterPro" id="IPR003917">
    <property type="entry name" value="NADH_UbQ_OxRdtase_chain2"/>
</dbReference>
<dbReference type="PANTHER" id="PTHR46552">
    <property type="entry name" value="NADH-UBIQUINONE OXIDOREDUCTASE CHAIN 2"/>
    <property type="match status" value="1"/>
</dbReference>
<dbReference type="EC" id="7.1.1.2" evidence="4 18"/>
<sequence length="324" mass="37162">MFFTVLVLGTLMSISSMSWMCAWIGLEINMLSFITLMKSPNNKYSSESISKYFMTQAMASFILLFSIIMYSNSKSFNYTLNNFSSSMMSMSIFMKMGASPLHFWFPEVASGISWDSNLILLTIQKIAPMILLSYMKMMPSLMILFILSSSIVGSLLGLNQMCLRKILAYSSINHMSWMLSSMLCSMSTWLIYFFTYSIMNLVIINTLKSWKIYTLPQMNNIKHSTNKTIFMLNFFSLGGLPPFLGFLPKWITINQLSNSSFFFLSTLLISFTLITLFFYLRMSFSSLTLYSSNPFIKKFNNKLLMSMITLTAMPVWISTSLLIL</sequence>
<dbReference type="EMBL" id="KX035219">
    <property type="protein sequence ID" value="AOY40241.1"/>
    <property type="molecule type" value="Genomic_DNA"/>
</dbReference>
<evidence type="ECO:0000256" key="1">
    <source>
        <dbReference type="ARBA" id="ARBA00003257"/>
    </source>
</evidence>
<feature type="transmembrane region" description="Helical" evidence="18">
    <location>
        <begin position="6"/>
        <end position="31"/>
    </location>
</feature>
<reference evidence="20" key="1">
    <citation type="submission" date="2016-04" db="EMBL/GenBank/DDBJ databases">
        <title>Mitochondria of Scolytid beetles.</title>
        <authorList>
            <person name="Miller K."/>
            <person name="Linard B."/>
            <person name="Vogler A.P."/>
        </authorList>
    </citation>
    <scope>NUCLEOTIDE SEQUENCE</scope>
</reference>
<evidence type="ECO:0000256" key="11">
    <source>
        <dbReference type="ARBA" id="ARBA00022982"/>
    </source>
</evidence>
<evidence type="ECO:0000256" key="16">
    <source>
        <dbReference type="ARBA" id="ARBA00023136"/>
    </source>
</evidence>
<feature type="transmembrane region" description="Helical" evidence="18">
    <location>
        <begin position="189"/>
        <end position="207"/>
    </location>
</feature>
<feature type="transmembrane region" description="Helical" evidence="18">
    <location>
        <begin position="52"/>
        <end position="71"/>
    </location>
</feature>
<dbReference type="InterPro" id="IPR001750">
    <property type="entry name" value="ND/Mrp_TM"/>
</dbReference>
<feature type="transmembrane region" description="Helical" evidence="18">
    <location>
        <begin position="228"/>
        <end position="248"/>
    </location>
</feature>
<geneLocation type="mitochondrion" evidence="20"/>
<evidence type="ECO:0000256" key="7">
    <source>
        <dbReference type="ARBA" id="ARBA00022660"/>
    </source>
</evidence>
<keyword evidence="14 18" id="KW-0830">Ubiquinone</keyword>
<keyword evidence="7 18" id="KW-0679">Respiratory chain</keyword>
<dbReference type="PRINTS" id="PR01436">
    <property type="entry name" value="NADHDHGNASE2"/>
</dbReference>
<evidence type="ECO:0000259" key="19">
    <source>
        <dbReference type="Pfam" id="PF00361"/>
    </source>
</evidence>
<keyword evidence="11 18" id="KW-0249">Electron transport</keyword>
<feature type="domain" description="NADH:quinone oxidoreductase/Mrp antiporter transmembrane" evidence="19">
    <location>
        <begin position="16"/>
        <end position="274"/>
    </location>
</feature>
<evidence type="ECO:0000256" key="6">
    <source>
        <dbReference type="ARBA" id="ARBA00022448"/>
    </source>
</evidence>
<evidence type="ECO:0000256" key="17">
    <source>
        <dbReference type="ARBA" id="ARBA00049551"/>
    </source>
</evidence>
<dbReference type="AlphaFoldDB" id="A0A343A6N6"/>
<dbReference type="GO" id="GO:0005743">
    <property type="term" value="C:mitochondrial inner membrane"/>
    <property type="evidence" value="ECO:0007669"/>
    <property type="project" value="UniProtKB-SubCell"/>
</dbReference>
<keyword evidence="9 18" id="KW-0999">Mitochondrion inner membrane</keyword>
<evidence type="ECO:0000256" key="18">
    <source>
        <dbReference type="RuleBase" id="RU003403"/>
    </source>
</evidence>
<gene>
    <name evidence="20" type="primary">nad2</name>
</gene>
<protein>
    <recommendedName>
        <fullName evidence="5 18">NADH-ubiquinone oxidoreductase chain 2</fullName>
        <ecNumber evidence="4 18">7.1.1.2</ecNumber>
    </recommendedName>
</protein>
<feature type="transmembrane region" description="Helical" evidence="18">
    <location>
        <begin position="303"/>
        <end position="323"/>
    </location>
</feature>
<dbReference type="Pfam" id="PF00361">
    <property type="entry name" value="Proton_antipo_M"/>
    <property type="match status" value="1"/>
</dbReference>
<proteinExistence type="inferred from homology"/>
<evidence type="ECO:0000256" key="8">
    <source>
        <dbReference type="ARBA" id="ARBA00022692"/>
    </source>
</evidence>
<dbReference type="PANTHER" id="PTHR46552:SF1">
    <property type="entry name" value="NADH-UBIQUINONE OXIDOREDUCTASE CHAIN 2"/>
    <property type="match status" value="1"/>
</dbReference>
<evidence type="ECO:0000313" key="20">
    <source>
        <dbReference type="EMBL" id="AOY40241.1"/>
    </source>
</evidence>
<evidence type="ECO:0000256" key="9">
    <source>
        <dbReference type="ARBA" id="ARBA00022792"/>
    </source>
</evidence>
<keyword evidence="8 18" id="KW-0812">Transmembrane</keyword>
<comment type="subcellular location">
    <subcellularLocation>
        <location evidence="2 18">Mitochondrion inner membrane</location>
        <topology evidence="2 18">Multi-pass membrane protein</topology>
    </subcellularLocation>
</comment>
<dbReference type="GO" id="GO:0006120">
    <property type="term" value="P:mitochondrial electron transport, NADH to ubiquinone"/>
    <property type="evidence" value="ECO:0007669"/>
    <property type="project" value="InterPro"/>
</dbReference>
<comment type="function">
    <text evidence="1">Core subunit of the mitochondrial membrane respiratory chain NADH dehydrogenase (Complex I) that is believed to belong to the minimal assembly required for catalysis. Complex I functions in the transfer of electrons from NADH to the respiratory chain. The immediate electron acceptor for the enzyme is believed to be ubiquinone.</text>
</comment>
<evidence type="ECO:0000256" key="3">
    <source>
        <dbReference type="ARBA" id="ARBA00007012"/>
    </source>
</evidence>
<evidence type="ECO:0000256" key="10">
    <source>
        <dbReference type="ARBA" id="ARBA00022967"/>
    </source>
</evidence>
<comment type="similarity">
    <text evidence="3 18">Belongs to the complex I subunit 2 family.</text>
</comment>
<evidence type="ECO:0000256" key="13">
    <source>
        <dbReference type="ARBA" id="ARBA00023027"/>
    </source>
</evidence>
<evidence type="ECO:0000256" key="5">
    <source>
        <dbReference type="ARBA" id="ARBA00021008"/>
    </source>
</evidence>
<comment type="catalytic activity">
    <reaction evidence="17 18">
        <text>a ubiquinone + NADH + 5 H(+)(in) = a ubiquinol + NAD(+) + 4 H(+)(out)</text>
        <dbReference type="Rhea" id="RHEA:29091"/>
        <dbReference type="Rhea" id="RHEA-COMP:9565"/>
        <dbReference type="Rhea" id="RHEA-COMP:9566"/>
        <dbReference type="ChEBI" id="CHEBI:15378"/>
        <dbReference type="ChEBI" id="CHEBI:16389"/>
        <dbReference type="ChEBI" id="CHEBI:17976"/>
        <dbReference type="ChEBI" id="CHEBI:57540"/>
        <dbReference type="ChEBI" id="CHEBI:57945"/>
        <dbReference type="EC" id="7.1.1.2"/>
    </reaction>
</comment>
<evidence type="ECO:0000256" key="14">
    <source>
        <dbReference type="ARBA" id="ARBA00023075"/>
    </source>
</evidence>
<comment type="function">
    <text evidence="18">Core subunit of the mitochondrial membrane respiratory chain NADH dehydrogenase (Complex I) which catalyzes electron transfer from NADH through the respiratory chain, using ubiquinone as an electron acceptor. Essential for the catalytic activity and assembly of complex I.</text>
</comment>
<keyword evidence="16 18" id="KW-0472">Membrane</keyword>